<gene>
    <name evidence="7" type="ordered locus">ACP_0465</name>
</gene>
<dbReference type="AlphaFoldDB" id="C1F0W6"/>
<proteinExistence type="predicted"/>
<reference evidence="7 8" key="1">
    <citation type="journal article" date="2009" name="Appl. Environ. Microbiol.">
        <title>Three genomes from the phylum Acidobacteria provide insight into the lifestyles of these microorganisms in soils.</title>
        <authorList>
            <person name="Ward N.L."/>
            <person name="Challacombe J.F."/>
            <person name="Janssen P.H."/>
            <person name="Henrissat B."/>
            <person name="Coutinho P.M."/>
            <person name="Wu M."/>
            <person name="Xie G."/>
            <person name="Haft D.H."/>
            <person name="Sait M."/>
            <person name="Badger J."/>
            <person name="Barabote R.D."/>
            <person name="Bradley B."/>
            <person name="Brettin T.S."/>
            <person name="Brinkac L.M."/>
            <person name="Bruce D."/>
            <person name="Creasy T."/>
            <person name="Daugherty S.C."/>
            <person name="Davidsen T.M."/>
            <person name="DeBoy R.T."/>
            <person name="Detter J.C."/>
            <person name="Dodson R.J."/>
            <person name="Durkin A.S."/>
            <person name="Ganapathy A."/>
            <person name="Gwinn-Giglio M."/>
            <person name="Han C.S."/>
            <person name="Khouri H."/>
            <person name="Kiss H."/>
            <person name="Kothari S.P."/>
            <person name="Madupu R."/>
            <person name="Nelson K.E."/>
            <person name="Nelson W.C."/>
            <person name="Paulsen I."/>
            <person name="Penn K."/>
            <person name="Ren Q."/>
            <person name="Rosovitz M.J."/>
            <person name="Selengut J.D."/>
            <person name="Shrivastava S."/>
            <person name="Sullivan S.A."/>
            <person name="Tapia R."/>
            <person name="Thompson L.S."/>
            <person name="Watkins K.L."/>
            <person name="Yang Q."/>
            <person name="Yu C."/>
            <person name="Zafar N."/>
            <person name="Zhou L."/>
            <person name="Kuske C.R."/>
        </authorList>
    </citation>
    <scope>NUCLEOTIDE SEQUENCE [LARGE SCALE GENOMIC DNA]</scope>
    <source>
        <strain evidence="8">ATCC 51196 / DSM 11244 / BCRC 80197 / JCM 7670 / NBRC 15755 / NCIMB 13165 / 161</strain>
    </source>
</reference>
<dbReference type="GO" id="GO:0005886">
    <property type="term" value="C:plasma membrane"/>
    <property type="evidence" value="ECO:0007669"/>
    <property type="project" value="UniProtKB-SubCell"/>
</dbReference>
<evidence type="ECO:0000313" key="7">
    <source>
        <dbReference type="EMBL" id="ACO33896.1"/>
    </source>
</evidence>
<dbReference type="PANTHER" id="PTHR30250">
    <property type="entry name" value="PST FAMILY PREDICTED COLANIC ACID TRANSPORTER"/>
    <property type="match status" value="1"/>
</dbReference>
<keyword evidence="3 6" id="KW-0812">Transmembrane</keyword>
<feature type="transmembrane region" description="Helical" evidence="6">
    <location>
        <begin position="126"/>
        <end position="147"/>
    </location>
</feature>
<dbReference type="HOGENOM" id="CLU_539607_0_0_0"/>
<dbReference type="eggNOG" id="COG2244">
    <property type="taxonomic scope" value="Bacteria"/>
</dbReference>
<dbReference type="InParanoid" id="C1F0W6"/>
<sequence>MSLARVGKQFLAMNTSQLVTILTQLLTVPVFLHAYGISLYGQWLAMAAALAHLSTLNYGLQTYTTNEIAILYNRGEIQECRIVQSSGLRMLLALAGLVAAGLLIVFFIPVTQLLHQTIPLSEAQFTLYWLGLQFPINALVGFVGAHYMAIGRPHRGTQYGNVMNIVGLATLLALAMFHSSFPVLAASRCVVMAIFGLLMLLDLRRLAPDITPTIRYWRKGILVSILKPSFQYMLLMGSNVLIYQLPLLLMQIILGPVSVVLFSVTRTVYSMTRRLLTLVTNTIGPEITITIGERNFTKLRRLYELSERIVLLLTIPITFGSMVATPFLLQVWLHKGTLFDPIVCILLGLTISVQGLKEHKYQFQFSSNQVREMSYAGIGVYTLMLLLSIPALKYFQLPGYLVVWCLAESVLLFYVLHLNRALFRGEFEVDEKPAYQMYAFLLVGIALSYFPMMHMAQLSYPLQLALAVVVTLITGALSYWIFNVEDLRAYLWGKVSSKIPMLARSR</sequence>
<keyword evidence="5 6" id="KW-0472">Membrane</keyword>
<evidence type="ECO:0000256" key="6">
    <source>
        <dbReference type="SAM" id="Phobius"/>
    </source>
</evidence>
<name>C1F0W6_ACIC5</name>
<evidence type="ECO:0000256" key="1">
    <source>
        <dbReference type="ARBA" id="ARBA00004651"/>
    </source>
</evidence>
<feature type="transmembrane region" description="Helical" evidence="6">
    <location>
        <begin position="91"/>
        <end position="114"/>
    </location>
</feature>
<feature type="transmembrane region" description="Helical" evidence="6">
    <location>
        <begin position="435"/>
        <end position="452"/>
    </location>
</feature>
<feature type="transmembrane region" description="Helical" evidence="6">
    <location>
        <begin position="376"/>
        <end position="395"/>
    </location>
</feature>
<dbReference type="PANTHER" id="PTHR30250:SF26">
    <property type="entry name" value="PSMA PROTEIN"/>
    <property type="match status" value="1"/>
</dbReference>
<dbReference type="InterPro" id="IPR050833">
    <property type="entry name" value="Poly_Biosynth_Transport"/>
</dbReference>
<evidence type="ECO:0000256" key="2">
    <source>
        <dbReference type="ARBA" id="ARBA00022475"/>
    </source>
</evidence>
<keyword evidence="4 6" id="KW-1133">Transmembrane helix</keyword>
<feature type="transmembrane region" description="Helical" evidence="6">
    <location>
        <begin position="248"/>
        <end position="269"/>
    </location>
</feature>
<accession>C1F0W6</accession>
<evidence type="ECO:0000313" key="8">
    <source>
        <dbReference type="Proteomes" id="UP000002207"/>
    </source>
</evidence>
<keyword evidence="2" id="KW-1003">Cell membrane</keyword>
<protein>
    <submittedName>
        <fullName evidence="7">Flippase domain protein</fullName>
    </submittedName>
</protein>
<evidence type="ECO:0000256" key="3">
    <source>
        <dbReference type="ARBA" id="ARBA00022692"/>
    </source>
</evidence>
<feature type="transmembrane region" description="Helical" evidence="6">
    <location>
        <begin position="401"/>
        <end position="423"/>
    </location>
</feature>
<feature type="transmembrane region" description="Helical" evidence="6">
    <location>
        <begin position="159"/>
        <end position="177"/>
    </location>
</feature>
<feature type="transmembrane region" description="Helical" evidence="6">
    <location>
        <begin position="12"/>
        <end position="34"/>
    </location>
</feature>
<keyword evidence="8" id="KW-1185">Reference proteome</keyword>
<dbReference type="EMBL" id="CP001472">
    <property type="protein sequence ID" value="ACO33896.1"/>
    <property type="molecule type" value="Genomic_DNA"/>
</dbReference>
<feature type="transmembrane region" description="Helical" evidence="6">
    <location>
        <begin position="338"/>
        <end position="356"/>
    </location>
</feature>
<feature type="transmembrane region" description="Helical" evidence="6">
    <location>
        <begin position="183"/>
        <end position="201"/>
    </location>
</feature>
<evidence type="ECO:0000256" key="4">
    <source>
        <dbReference type="ARBA" id="ARBA00022989"/>
    </source>
</evidence>
<feature type="transmembrane region" description="Helical" evidence="6">
    <location>
        <begin position="309"/>
        <end position="332"/>
    </location>
</feature>
<dbReference type="STRING" id="240015.ACP_0465"/>
<evidence type="ECO:0000256" key="5">
    <source>
        <dbReference type="ARBA" id="ARBA00023136"/>
    </source>
</evidence>
<dbReference type="Proteomes" id="UP000002207">
    <property type="component" value="Chromosome"/>
</dbReference>
<feature type="transmembrane region" description="Helical" evidence="6">
    <location>
        <begin position="221"/>
        <end position="242"/>
    </location>
</feature>
<dbReference type="RefSeq" id="WP_012680857.1">
    <property type="nucleotide sequence ID" value="NC_012483.1"/>
</dbReference>
<dbReference type="OrthoDB" id="104353at2"/>
<organism evidence="7 8">
    <name type="scientific">Acidobacterium capsulatum (strain ATCC 51196 / DSM 11244 / BCRC 80197 / JCM 7670 / NBRC 15755 / NCIMB 13165 / 161)</name>
    <dbReference type="NCBI Taxonomy" id="240015"/>
    <lineage>
        <taxon>Bacteria</taxon>
        <taxon>Pseudomonadati</taxon>
        <taxon>Acidobacteriota</taxon>
        <taxon>Terriglobia</taxon>
        <taxon>Terriglobales</taxon>
        <taxon>Acidobacteriaceae</taxon>
        <taxon>Acidobacterium</taxon>
    </lineage>
</organism>
<comment type="subcellular location">
    <subcellularLocation>
        <location evidence="1">Cell membrane</location>
        <topology evidence="1">Multi-pass membrane protein</topology>
    </subcellularLocation>
</comment>
<feature type="transmembrane region" description="Helical" evidence="6">
    <location>
        <begin position="464"/>
        <end position="482"/>
    </location>
</feature>
<dbReference type="KEGG" id="aca:ACP_0465"/>